<dbReference type="InterPro" id="IPR003779">
    <property type="entry name" value="CMD-like"/>
</dbReference>
<dbReference type="Proteomes" id="UP000239352">
    <property type="component" value="Unassembled WGS sequence"/>
</dbReference>
<dbReference type="NCBIfam" id="TIGR00778">
    <property type="entry name" value="ahpD_dom"/>
    <property type="match status" value="1"/>
</dbReference>
<keyword evidence="2" id="KW-0575">Peroxidase</keyword>
<dbReference type="InParanoid" id="A0A2T0GSD1"/>
<dbReference type="Pfam" id="PF02627">
    <property type="entry name" value="CMD"/>
    <property type="match status" value="1"/>
</dbReference>
<dbReference type="AlphaFoldDB" id="A0A2T0GSD1"/>
<gene>
    <name evidence="2" type="ORF">CEP50_17695</name>
</gene>
<evidence type="ECO:0000313" key="2">
    <source>
        <dbReference type="EMBL" id="PRW62028.1"/>
    </source>
</evidence>
<sequence length="158" mass="17671">MTQQRMSPAELTPRTYRAMRSLEQSVAEELRDAGVETELQELLKIRASQLNGCGFCLDMHITDARAAGVDNRRIDVLPAWREVDLYSDRERAALALAEEVTLIHREGVSEEVWAEAEKRFSSVELAALLWAATTINAWNRLAVTTRSQPASAARDSAE</sequence>
<dbReference type="PANTHER" id="PTHR34846">
    <property type="entry name" value="4-CARBOXYMUCONOLACTONE DECARBOXYLASE FAMILY PROTEIN (AFU_ORTHOLOGUE AFUA_6G11590)"/>
    <property type="match status" value="1"/>
</dbReference>
<organism evidence="2 3">
    <name type="scientific">Actinopolyspora mortivallis</name>
    <dbReference type="NCBI Taxonomy" id="33906"/>
    <lineage>
        <taxon>Bacteria</taxon>
        <taxon>Bacillati</taxon>
        <taxon>Actinomycetota</taxon>
        <taxon>Actinomycetes</taxon>
        <taxon>Actinopolysporales</taxon>
        <taxon>Actinopolysporaceae</taxon>
        <taxon>Actinopolyspora</taxon>
    </lineage>
</organism>
<keyword evidence="3" id="KW-1185">Reference proteome</keyword>
<evidence type="ECO:0000313" key="3">
    <source>
        <dbReference type="Proteomes" id="UP000239352"/>
    </source>
</evidence>
<dbReference type="Gene3D" id="1.20.1290.10">
    <property type="entry name" value="AhpD-like"/>
    <property type="match status" value="1"/>
</dbReference>
<dbReference type="GO" id="GO:0051920">
    <property type="term" value="F:peroxiredoxin activity"/>
    <property type="evidence" value="ECO:0007669"/>
    <property type="project" value="InterPro"/>
</dbReference>
<dbReference type="RefSeq" id="WP_106115062.1">
    <property type="nucleotide sequence ID" value="NZ_PVSR01000045.1"/>
</dbReference>
<proteinExistence type="predicted"/>
<reference evidence="2 3" key="1">
    <citation type="submission" date="2018-03" db="EMBL/GenBank/DDBJ databases">
        <title>Actinopolyspora mortivallis from Sahara, screening for active biomolecules.</title>
        <authorList>
            <person name="Selama O."/>
            <person name="Wellington E.M.H."/>
            <person name="Hacene H."/>
        </authorList>
    </citation>
    <scope>NUCLEOTIDE SEQUENCE [LARGE SCALE GENOMIC DNA]</scope>
    <source>
        <strain evidence="2 3">M5A</strain>
    </source>
</reference>
<dbReference type="PANTHER" id="PTHR34846:SF5">
    <property type="entry name" value="CARBOXYMUCONOLACTONE DECARBOXYLASE-LIKE DOMAIN-CONTAINING PROTEIN"/>
    <property type="match status" value="1"/>
</dbReference>
<name>A0A2T0GSD1_ACTMO</name>
<keyword evidence="2" id="KW-0560">Oxidoreductase</keyword>
<dbReference type="InterPro" id="IPR004675">
    <property type="entry name" value="AhpD_core"/>
</dbReference>
<comment type="caution">
    <text evidence="2">The sequence shown here is derived from an EMBL/GenBank/DDBJ whole genome shotgun (WGS) entry which is preliminary data.</text>
</comment>
<dbReference type="STRING" id="1050202.GCA_000384035_00226"/>
<feature type="domain" description="Carboxymuconolactone decarboxylase-like" evidence="1">
    <location>
        <begin position="13"/>
        <end position="99"/>
    </location>
</feature>
<dbReference type="InterPro" id="IPR029032">
    <property type="entry name" value="AhpD-like"/>
</dbReference>
<protein>
    <submittedName>
        <fullName evidence="2">Alkylhydroperoxidase</fullName>
    </submittedName>
</protein>
<accession>A0A2T0GSD1</accession>
<dbReference type="EMBL" id="PVSR01000045">
    <property type="protein sequence ID" value="PRW62028.1"/>
    <property type="molecule type" value="Genomic_DNA"/>
</dbReference>
<dbReference type="SUPFAM" id="SSF69118">
    <property type="entry name" value="AhpD-like"/>
    <property type="match status" value="1"/>
</dbReference>
<evidence type="ECO:0000259" key="1">
    <source>
        <dbReference type="Pfam" id="PF02627"/>
    </source>
</evidence>